<proteinExistence type="predicted"/>
<gene>
    <name evidence="1" type="ORF">KFL_002010050</name>
</gene>
<reference evidence="1 2" key="1">
    <citation type="journal article" date="2014" name="Nat. Commun.">
        <title>Klebsormidium flaccidum genome reveals primary factors for plant terrestrial adaptation.</title>
        <authorList>
            <person name="Hori K."/>
            <person name="Maruyama F."/>
            <person name="Fujisawa T."/>
            <person name="Togashi T."/>
            <person name="Yamamoto N."/>
            <person name="Seo M."/>
            <person name="Sato S."/>
            <person name="Yamada T."/>
            <person name="Mori H."/>
            <person name="Tajima N."/>
            <person name="Moriyama T."/>
            <person name="Ikeuchi M."/>
            <person name="Watanabe M."/>
            <person name="Wada H."/>
            <person name="Kobayashi K."/>
            <person name="Saito M."/>
            <person name="Masuda T."/>
            <person name="Sasaki-Sekimoto Y."/>
            <person name="Mashiguchi K."/>
            <person name="Awai K."/>
            <person name="Shimojima M."/>
            <person name="Masuda S."/>
            <person name="Iwai M."/>
            <person name="Nobusawa T."/>
            <person name="Narise T."/>
            <person name="Kondo S."/>
            <person name="Saito H."/>
            <person name="Sato R."/>
            <person name="Murakawa M."/>
            <person name="Ihara Y."/>
            <person name="Oshima-Yamada Y."/>
            <person name="Ohtaka K."/>
            <person name="Satoh M."/>
            <person name="Sonobe K."/>
            <person name="Ishii M."/>
            <person name="Ohtani R."/>
            <person name="Kanamori-Sato M."/>
            <person name="Honoki R."/>
            <person name="Miyazaki D."/>
            <person name="Mochizuki H."/>
            <person name="Umetsu J."/>
            <person name="Higashi K."/>
            <person name="Shibata D."/>
            <person name="Kamiya Y."/>
            <person name="Sato N."/>
            <person name="Nakamura Y."/>
            <person name="Tabata S."/>
            <person name="Ida S."/>
            <person name="Kurokawa K."/>
            <person name="Ohta H."/>
        </authorList>
    </citation>
    <scope>NUCLEOTIDE SEQUENCE [LARGE SCALE GENOMIC DNA]</scope>
    <source>
        <strain evidence="1 2">NIES-2285</strain>
    </source>
</reference>
<name>A0A0U9HK37_KLENI</name>
<keyword evidence="2" id="KW-1185">Reference proteome</keyword>
<dbReference type="EMBL" id="DF237150">
    <property type="protein sequence ID" value="GAQ84689.1"/>
    <property type="molecule type" value="Genomic_DNA"/>
</dbReference>
<organism evidence="1 2">
    <name type="scientific">Klebsormidium nitens</name>
    <name type="common">Green alga</name>
    <name type="synonym">Ulothrix nitens</name>
    <dbReference type="NCBI Taxonomy" id="105231"/>
    <lineage>
        <taxon>Eukaryota</taxon>
        <taxon>Viridiplantae</taxon>
        <taxon>Streptophyta</taxon>
        <taxon>Klebsormidiophyceae</taxon>
        <taxon>Klebsormidiales</taxon>
        <taxon>Klebsormidiaceae</taxon>
        <taxon>Klebsormidium</taxon>
    </lineage>
</organism>
<evidence type="ECO:0000313" key="2">
    <source>
        <dbReference type="Proteomes" id="UP000054558"/>
    </source>
</evidence>
<dbReference type="Proteomes" id="UP000054558">
    <property type="component" value="Unassembled WGS sequence"/>
</dbReference>
<sequence length="255" mass="28505">MLKLLRTKKAGATCGGVLPHYVLHLNGVEWLECPLDLFKECFENTPLQDDLDDASICPSCHMVEETHECSFCQEVLGPEGVCWWKTKLCGACQGVGCEEHFDGQGPPCFHGLCQDCSNKLPLTCGECGAQVCPQCDASRHEPCVYCEKPVCDRCRFFNTLCPCKYEEMTLDEFRSKDFQAICTSCLDEEPQESELPQERSSSARSKNKDNVPSPLCIPCLLKTYNGDNQTDERSVVMGLRILGDKVKELSRLLTL</sequence>
<protein>
    <submittedName>
        <fullName evidence="1">Uncharacterized protein</fullName>
    </submittedName>
</protein>
<evidence type="ECO:0000313" key="1">
    <source>
        <dbReference type="EMBL" id="GAQ84689.1"/>
    </source>
</evidence>
<dbReference type="AlphaFoldDB" id="A0A0U9HK37"/>
<accession>A0A0U9HK37</accession>